<comment type="caution">
    <text evidence="2">The sequence shown here is derived from an EMBL/GenBank/DDBJ whole genome shotgun (WGS) entry which is preliminary data.</text>
</comment>
<dbReference type="Proteomes" id="UP000199588">
    <property type="component" value="Unassembled WGS sequence"/>
</dbReference>
<dbReference type="NCBIfam" id="NF003936">
    <property type="entry name" value="PRK05445.1"/>
    <property type="match status" value="1"/>
</dbReference>
<evidence type="ECO:0000313" key="3">
    <source>
        <dbReference type="Proteomes" id="UP000199588"/>
    </source>
</evidence>
<organism evidence="2 3">
    <name type="scientific">Basfia succiniciproducens</name>
    <dbReference type="NCBI Taxonomy" id="653940"/>
    <lineage>
        <taxon>Bacteria</taxon>
        <taxon>Pseudomonadati</taxon>
        <taxon>Pseudomonadota</taxon>
        <taxon>Gammaproteobacteria</taxon>
        <taxon>Pasteurellales</taxon>
        <taxon>Pasteurellaceae</taxon>
        <taxon>Basfia</taxon>
    </lineage>
</organism>
<dbReference type="RefSeq" id="WP_090655727.1">
    <property type="nucleotide sequence ID" value="NZ_CP015031.1"/>
</dbReference>
<sequence length="164" mass="19109">MEMTSTQRLILANQYKLMGLLDPANAQKYARLETIVKGGFSLELKELDNEFLAISEAECQTVLETLEMYHALQVSYENLADKSDLTAHRLQFIGYDAIRERKYLNYLRFITGIEGKYQEFMRCAHGCDSQTPMWDKYNKMLDVWKACPHQYHLSLVEIQNILNA</sequence>
<protein>
    <recommendedName>
        <fullName evidence="1">UPF0304 protein SAMN02910354_01503</fullName>
    </recommendedName>
</protein>
<dbReference type="InterPro" id="IPR005587">
    <property type="entry name" value="UPF0304_YfbU"/>
</dbReference>
<dbReference type="PIRSF" id="PIRSF006272">
    <property type="entry name" value="UCP006272"/>
    <property type="match status" value="1"/>
</dbReference>
<dbReference type="Gene3D" id="1.10.287.680">
    <property type="entry name" value="Helix hairpin bin"/>
    <property type="match status" value="1"/>
</dbReference>
<evidence type="ECO:0000313" key="2">
    <source>
        <dbReference type="EMBL" id="SCY10777.1"/>
    </source>
</evidence>
<keyword evidence="3" id="KW-1185">Reference proteome</keyword>
<proteinExistence type="inferred from homology"/>
<dbReference type="Pfam" id="PF03887">
    <property type="entry name" value="YfbU"/>
    <property type="match status" value="1"/>
</dbReference>
<dbReference type="InterPro" id="IPR023145">
    <property type="entry name" value="YfbU_helix-hairpin_sf"/>
</dbReference>
<gene>
    <name evidence="2" type="ORF">SAMN02910354_01503</name>
</gene>
<comment type="similarity">
    <text evidence="1">Belongs to the UPF0304 family.</text>
</comment>
<dbReference type="Gene3D" id="1.10.3190.10">
    <property type="entry name" value="yfbu gene product, domain 2"/>
    <property type="match status" value="1"/>
</dbReference>
<dbReference type="SUPFAM" id="SSF116960">
    <property type="entry name" value="YfbU-like"/>
    <property type="match status" value="1"/>
</dbReference>
<accession>A0A1G5D8B2</accession>
<dbReference type="InterPro" id="IPR023146">
    <property type="entry name" value="YfbU_alpha-helical_sf"/>
</dbReference>
<dbReference type="EMBL" id="FMUQ01000011">
    <property type="protein sequence ID" value="SCY10777.1"/>
    <property type="molecule type" value="Genomic_DNA"/>
</dbReference>
<reference evidence="2 3" key="1">
    <citation type="submission" date="2016-10" db="EMBL/GenBank/DDBJ databases">
        <authorList>
            <person name="Varghese N."/>
            <person name="Submissions S."/>
        </authorList>
    </citation>
    <scope>NUCLEOTIDE SEQUENCE [LARGE SCALE GENOMIC DNA]</scope>
    <source>
        <strain evidence="2 3">DSM 22022</strain>
    </source>
</reference>
<dbReference type="HAMAP" id="MF_00762">
    <property type="entry name" value="UPF0304"/>
    <property type="match status" value="1"/>
</dbReference>
<evidence type="ECO:0000256" key="1">
    <source>
        <dbReference type="HAMAP-Rule" id="MF_00762"/>
    </source>
</evidence>
<name>A0A1G5D8B2_9PAST</name>